<dbReference type="InterPro" id="IPR011050">
    <property type="entry name" value="Pectin_lyase_fold/virulence"/>
</dbReference>
<organism evidence="2">
    <name type="scientific">Pseudogymnoascus destructans</name>
    <dbReference type="NCBI Taxonomy" id="655981"/>
    <lineage>
        <taxon>Eukaryota</taxon>
        <taxon>Fungi</taxon>
        <taxon>Dikarya</taxon>
        <taxon>Ascomycota</taxon>
        <taxon>Pezizomycotina</taxon>
        <taxon>Leotiomycetes</taxon>
        <taxon>Thelebolales</taxon>
        <taxon>Thelebolaceae</taxon>
        <taxon>Pseudogymnoascus</taxon>
    </lineage>
</organism>
<dbReference type="EMBL" id="KV441390">
    <property type="protein sequence ID" value="OAF61002.1"/>
    <property type="molecule type" value="Genomic_DNA"/>
</dbReference>
<protein>
    <recommendedName>
        <fullName evidence="3">Pectate lyase</fullName>
    </recommendedName>
</protein>
<evidence type="ECO:0000313" key="2">
    <source>
        <dbReference type="EMBL" id="OAF61002.1"/>
    </source>
</evidence>
<accession>A0A177AHU6</accession>
<dbReference type="AlphaFoldDB" id="A0A177AHU6"/>
<feature type="chain" id="PRO_5008056587" description="Pectate lyase" evidence="1">
    <location>
        <begin position="18"/>
        <end position="121"/>
    </location>
</feature>
<dbReference type="Proteomes" id="UP000077154">
    <property type="component" value="Unassembled WGS sequence"/>
</dbReference>
<name>A0A177AHU6_9PEZI</name>
<dbReference type="InterPro" id="IPR012334">
    <property type="entry name" value="Pectin_lyas_fold"/>
</dbReference>
<gene>
    <name evidence="2" type="ORF">VC83_02581</name>
</gene>
<dbReference type="GeneID" id="36285661"/>
<feature type="signal peptide" evidence="1">
    <location>
        <begin position="1"/>
        <end position="17"/>
    </location>
</feature>
<evidence type="ECO:0008006" key="3">
    <source>
        <dbReference type="Google" id="ProtNLM"/>
    </source>
</evidence>
<dbReference type="OrthoDB" id="1637350at2759"/>
<evidence type="ECO:0000256" key="1">
    <source>
        <dbReference type="SAM" id="SignalP"/>
    </source>
</evidence>
<keyword evidence="1" id="KW-0732">Signal</keyword>
<dbReference type="Gene3D" id="2.160.20.10">
    <property type="entry name" value="Single-stranded right-handed beta-helix, Pectin lyase-like"/>
    <property type="match status" value="1"/>
</dbReference>
<dbReference type="VEuPathDB" id="FungiDB:GMDG_06217"/>
<reference evidence="2" key="1">
    <citation type="submission" date="2016-03" db="EMBL/GenBank/DDBJ databases">
        <title>Updated assembly of Pseudogymnoascus destructans, the fungus causing white-nose syndrome of bats.</title>
        <authorList>
            <person name="Palmer J.M."/>
            <person name="Drees K.P."/>
            <person name="Foster J.T."/>
            <person name="Lindner D.L."/>
        </authorList>
    </citation>
    <scope>NUCLEOTIDE SEQUENCE [LARGE SCALE GENOMIC DNA]</scope>
    <source>
        <strain evidence="2">20631-21</strain>
    </source>
</reference>
<dbReference type="SUPFAM" id="SSF51126">
    <property type="entry name" value="Pectin lyase-like"/>
    <property type="match status" value="1"/>
</dbReference>
<proteinExistence type="predicted"/>
<sequence>MKANLLFCYSLLGVALAVTCPDDTGVNGYATVKGGTTGGGTATAITVTNLADFKSNAAAYGSRVIIVKGTIDTGSAINVASDETIRGYDKSATIIGGFSMNEVSNIIFLSLSGHLFEGDKL</sequence>
<dbReference type="RefSeq" id="XP_024326281.1">
    <property type="nucleotide sequence ID" value="XM_024466240.1"/>
</dbReference>